<proteinExistence type="predicted"/>
<accession>A0A225X0R5</accession>
<protein>
    <submittedName>
        <fullName evidence="1">Uncharacterized protein</fullName>
    </submittedName>
</protein>
<keyword evidence="2" id="KW-1185">Reference proteome</keyword>
<dbReference type="EMBL" id="NBNE01000105">
    <property type="protein sequence ID" value="OWZ22838.1"/>
    <property type="molecule type" value="Genomic_DNA"/>
</dbReference>
<reference evidence="2" key="1">
    <citation type="submission" date="2017-03" db="EMBL/GenBank/DDBJ databases">
        <title>Phytopthora megakarya and P. palmivora, two closely related causual agents of cacao black pod achieved similar genome size and gene model numbers by different mechanisms.</title>
        <authorList>
            <person name="Ali S."/>
            <person name="Shao J."/>
            <person name="Larry D.J."/>
            <person name="Kronmiller B."/>
            <person name="Shen D."/>
            <person name="Strem M.D."/>
            <person name="Melnick R.L."/>
            <person name="Guiltinan M.J."/>
            <person name="Tyler B.M."/>
            <person name="Meinhardt L.W."/>
            <person name="Bailey B.A."/>
        </authorList>
    </citation>
    <scope>NUCLEOTIDE SEQUENCE [LARGE SCALE GENOMIC DNA]</scope>
    <source>
        <strain evidence="2">zdho120</strain>
    </source>
</reference>
<dbReference type="AlphaFoldDB" id="A0A225X0R5"/>
<comment type="caution">
    <text evidence="1">The sequence shown here is derived from an EMBL/GenBank/DDBJ whole genome shotgun (WGS) entry which is preliminary data.</text>
</comment>
<organism evidence="1 2">
    <name type="scientific">Phytophthora megakarya</name>
    <dbReference type="NCBI Taxonomy" id="4795"/>
    <lineage>
        <taxon>Eukaryota</taxon>
        <taxon>Sar</taxon>
        <taxon>Stramenopiles</taxon>
        <taxon>Oomycota</taxon>
        <taxon>Peronosporomycetes</taxon>
        <taxon>Peronosporales</taxon>
        <taxon>Peronosporaceae</taxon>
        <taxon>Phytophthora</taxon>
    </lineage>
</organism>
<evidence type="ECO:0000313" key="2">
    <source>
        <dbReference type="Proteomes" id="UP000198211"/>
    </source>
</evidence>
<name>A0A225X0R5_9STRA</name>
<sequence length="64" mass="7549">MKAPETEDDGDQDGYGWFDEDRKYWYHRKELRGFVRQGPVMRIMKLKQIADPKDPGQYPTGSTL</sequence>
<dbReference type="Proteomes" id="UP000198211">
    <property type="component" value="Unassembled WGS sequence"/>
</dbReference>
<dbReference type="OrthoDB" id="10578396at2759"/>
<gene>
    <name evidence="1" type="ORF">PHMEG_0002392</name>
</gene>
<evidence type="ECO:0000313" key="1">
    <source>
        <dbReference type="EMBL" id="OWZ22838.1"/>
    </source>
</evidence>